<dbReference type="Pfam" id="PF01370">
    <property type="entry name" value="Epimerase"/>
    <property type="match status" value="1"/>
</dbReference>
<dbReference type="PANTHER" id="PTHR43000">
    <property type="entry name" value="DTDP-D-GLUCOSE 4,6-DEHYDRATASE-RELATED"/>
    <property type="match status" value="1"/>
</dbReference>
<evidence type="ECO:0000313" key="4">
    <source>
        <dbReference type="Proteomes" id="UP000176409"/>
    </source>
</evidence>
<name>A0A1F6B1H0_9BACT</name>
<organism evidence="3 4">
    <name type="scientific">Candidatus Gottesmanbacteria bacterium RIFCSPLOWO2_01_FULL_49_10</name>
    <dbReference type="NCBI Taxonomy" id="1798396"/>
    <lineage>
        <taxon>Bacteria</taxon>
        <taxon>Candidatus Gottesmaniibacteriota</taxon>
    </lineage>
</organism>
<accession>A0A1F6B1H0</accession>
<evidence type="ECO:0000259" key="2">
    <source>
        <dbReference type="Pfam" id="PF01370"/>
    </source>
</evidence>
<gene>
    <name evidence="3" type="ORF">A2973_01865</name>
</gene>
<comment type="caution">
    <text evidence="3">The sequence shown here is derived from an EMBL/GenBank/DDBJ whole genome shotgun (WGS) entry which is preliminary data.</text>
</comment>
<protein>
    <recommendedName>
        <fullName evidence="2">NAD-dependent epimerase/dehydratase domain-containing protein</fullName>
    </recommendedName>
</protein>
<dbReference type="InterPro" id="IPR001509">
    <property type="entry name" value="Epimerase_deHydtase"/>
</dbReference>
<evidence type="ECO:0000313" key="3">
    <source>
        <dbReference type="EMBL" id="OGG30769.1"/>
    </source>
</evidence>
<proteinExistence type="inferred from homology"/>
<dbReference type="STRING" id="1798396.A2973_01865"/>
<dbReference type="EMBL" id="MFJZ01000004">
    <property type="protein sequence ID" value="OGG30769.1"/>
    <property type="molecule type" value="Genomic_DNA"/>
</dbReference>
<evidence type="ECO:0000256" key="1">
    <source>
        <dbReference type="ARBA" id="ARBA00007637"/>
    </source>
</evidence>
<dbReference type="SUPFAM" id="SSF51735">
    <property type="entry name" value="NAD(P)-binding Rossmann-fold domains"/>
    <property type="match status" value="1"/>
</dbReference>
<comment type="similarity">
    <text evidence="1">Belongs to the NAD(P)-dependent epimerase/dehydratase family.</text>
</comment>
<dbReference type="InterPro" id="IPR036291">
    <property type="entry name" value="NAD(P)-bd_dom_sf"/>
</dbReference>
<dbReference type="Gene3D" id="3.40.50.720">
    <property type="entry name" value="NAD(P)-binding Rossmann-like Domain"/>
    <property type="match status" value="1"/>
</dbReference>
<sequence>MKLLLFGGAGFIGTNIVREALSRGHGVVVFDNLERKGVDRNLSFFSSEKWLTFIKGDIRNEKDLGKIPTNIDCIINLAANPSVPRSIIDPLYDFQINVVGHLTVLEYARKNGNIPVILASSNKVYTDKLNTYQLVETATRYRFRDKRLVHGVDETADVDGWDGFTNSPYGVAKLAAEKYSREYWRHYGVPVVINRMGCVYGEFQKGVEEQGWVDWFLRAKRGGHTLTIYGDGKQVRDVLFGADVARLYIDEAEKMSTLSGATFNVGGGTRPGYHTSLLELIGLIDDMFPGKKLVLRYAPWRSSDQRVYLSDIRRVTRATGWKPTTRIKRGLRRMWEAYERYGE</sequence>
<feature type="domain" description="NAD-dependent epimerase/dehydratase" evidence="2">
    <location>
        <begin position="4"/>
        <end position="266"/>
    </location>
</feature>
<reference evidence="3 4" key="1">
    <citation type="journal article" date="2016" name="Nat. Commun.">
        <title>Thousands of microbial genomes shed light on interconnected biogeochemical processes in an aquifer system.</title>
        <authorList>
            <person name="Anantharaman K."/>
            <person name="Brown C.T."/>
            <person name="Hug L.A."/>
            <person name="Sharon I."/>
            <person name="Castelle C.J."/>
            <person name="Probst A.J."/>
            <person name="Thomas B.C."/>
            <person name="Singh A."/>
            <person name="Wilkins M.J."/>
            <person name="Karaoz U."/>
            <person name="Brodie E.L."/>
            <person name="Williams K.H."/>
            <person name="Hubbard S.S."/>
            <person name="Banfield J.F."/>
        </authorList>
    </citation>
    <scope>NUCLEOTIDE SEQUENCE [LARGE SCALE GENOMIC DNA]</scope>
</reference>
<dbReference type="Proteomes" id="UP000176409">
    <property type="component" value="Unassembled WGS sequence"/>
</dbReference>
<dbReference type="AlphaFoldDB" id="A0A1F6B1H0"/>